<comment type="similarity">
    <text evidence="6">Belongs to the WD repeat WDR12/YTM1 family.</text>
</comment>
<feature type="repeat" description="WD" evidence="7">
    <location>
        <begin position="431"/>
        <end position="464"/>
    </location>
</feature>
<dbReference type="InterPro" id="IPR001680">
    <property type="entry name" value="WD40_rpt"/>
</dbReference>
<dbReference type="GO" id="GO:0000463">
    <property type="term" value="P:maturation of LSU-rRNA from tricistronic rRNA transcript (SSU-rRNA, 5.8S rRNA, LSU-rRNA)"/>
    <property type="evidence" value="ECO:0007669"/>
    <property type="project" value="UniProtKB-UniRule"/>
</dbReference>
<dbReference type="HAMAP" id="MF_03029">
    <property type="entry name" value="WDR12"/>
    <property type="match status" value="1"/>
</dbReference>
<dbReference type="SUPFAM" id="SSF50978">
    <property type="entry name" value="WD40 repeat-like"/>
    <property type="match status" value="1"/>
</dbReference>
<dbReference type="EMBL" id="JABSTV010001251">
    <property type="protein sequence ID" value="KAH7951222.1"/>
    <property type="molecule type" value="Genomic_DNA"/>
</dbReference>
<evidence type="ECO:0000256" key="6">
    <source>
        <dbReference type="HAMAP-Rule" id="MF_03029"/>
    </source>
</evidence>
<feature type="repeat" description="WD" evidence="7">
    <location>
        <begin position="352"/>
        <end position="383"/>
    </location>
</feature>
<dbReference type="PRINTS" id="PR00320">
    <property type="entry name" value="GPROTEINBRPT"/>
</dbReference>
<dbReference type="PROSITE" id="PS50082">
    <property type="entry name" value="WD_REPEATS_2"/>
    <property type="match status" value="5"/>
</dbReference>
<comment type="subcellular location">
    <subcellularLocation>
        <location evidence="6">Nucleus</location>
        <location evidence="6">Nucleolus</location>
    </subcellularLocation>
    <subcellularLocation>
        <location evidence="6">Nucleus</location>
        <location evidence="6">Nucleoplasm</location>
    </subcellularLocation>
</comment>
<keyword evidence="3 7" id="KW-0853">WD repeat</keyword>
<dbReference type="GO" id="GO:0005654">
    <property type="term" value="C:nucleoplasm"/>
    <property type="evidence" value="ECO:0007669"/>
    <property type="project" value="UniProtKB-SubCell"/>
</dbReference>
<dbReference type="Pfam" id="PF00400">
    <property type="entry name" value="WD40"/>
    <property type="match status" value="5"/>
</dbReference>
<comment type="function">
    <text evidence="6">Required for maturation of ribosomal RNAs and formation of the large ribosomal subunit.</text>
</comment>
<dbReference type="GO" id="GO:0005730">
    <property type="term" value="C:nucleolus"/>
    <property type="evidence" value="ECO:0007669"/>
    <property type="project" value="UniProtKB-SubCell"/>
</dbReference>
<dbReference type="Proteomes" id="UP000821837">
    <property type="component" value="Chromosome 5"/>
</dbReference>
<dbReference type="PANTHER" id="PTHR19855:SF11">
    <property type="entry name" value="RIBOSOME BIOGENESIS PROTEIN WDR12"/>
    <property type="match status" value="1"/>
</dbReference>
<feature type="domain" description="NLE" evidence="9">
    <location>
        <begin position="47"/>
        <end position="117"/>
    </location>
</feature>
<dbReference type="InterPro" id="IPR019775">
    <property type="entry name" value="WD40_repeat_CS"/>
</dbReference>
<dbReference type="GO" id="GO:0043021">
    <property type="term" value="F:ribonucleoprotein complex binding"/>
    <property type="evidence" value="ECO:0007669"/>
    <property type="project" value="UniProtKB-UniRule"/>
</dbReference>
<dbReference type="FunFam" id="2.130.10.10:FF:001898">
    <property type="entry name" value="Ribosome biogenesis protein WDR12 homolog"/>
    <property type="match status" value="1"/>
</dbReference>
<feature type="repeat" description="WD" evidence="7">
    <location>
        <begin position="387"/>
        <end position="429"/>
    </location>
</feature>
<name>A0A9D4PQN4_RHISA</name>
<evidence type="ECO:0000256" key="5">
    <source>
        <dbReference type="ARBA" id="ARBA00023242"/>
    </source>
</evidence>
<dbReference type="VEuPathDB" id="VectorBase:RSAN_041776"/>
<keyword evidence="5 6" id="KW-0539">Nucleus</keyword>
<dbReference type="Gene3D" id="2.130.10.10">
    <property type="entry name" value="YVTN repeat-like/Quinoprotein amine dehydrogenase"/>
    <property type="match status" value="1"/>
</dbReference>
<dbReference type="InterPro" id="IPR020472">
    <property type="entry name" value="WD40_PAC1"/>
</dbReference>
<proteinExistence type="inferred from homology"/>
<sequence length="464" mass="52230">MQWALCRRVIIISIAITRKDRTQTARRARKFSCGRLSCSKMDENAQIQAKFFTKDERYSVPDTPFSISGSTTSEQLSSLINTLLRESASGDAESDGEPTFDFLIDGELLRETLQEHLEARKIQQENVVLVEYVEKCPPPLPIDTLVHDDWVSAVHTSDAGILSGCYDNSLHIWDHDGTRKLLIPGHVGPIKSVRWISVGEPLCTFVSASLDETAMLWQWNRDTNAVESVQICRGHARSVECVDVSWDKGNFATGSYDQMLKVWSADPNNTQYDQANDESEGSRKKQKTVDGKAKTRVPVLTLSGHHEAITGVQWTDDKEVATCSMDQTLRLWDVDLGGMKSQLVASKAFLDISYSRLNNQIISAHTDRHIRLWDVRAKDGAMVTCTYSSHLGWVSSVHWAPDSVHHFVSGSYDGFMKHWDVRSPKAPLYDMTGHEDKVLAVDWSLQKYMISGGADCHMKIFEFK</sequence>
<dbReference type="InterPro" id="IPR015943">
    <property type="entry name" value="WD40/YVTN_repeat-like_dom_sf"/>
</dbReference>
<reference evidence="10" key="2">
    <citation type="submission" date="2021-09" db="EMBL/GenBank/DDBJ databases">
        <authorList>
            <person name="Jia N."/>
            <person name="Wang J."/>
            <person name="Shi W."/>
            <person name="Du L."/>
            <person name="Sun Y."/>
            <person name="Zhan W."/>
            <person name="Jiang J."/>
            <person name="Wang Q."/>
            <person name="Zhang B."/>
            <person name="Ji P."/>
            <person name="Sakyi L.B."/>
            <person name="Cui X."/>
            <person name="Yuan T."/>
            <person name="Jiang B."/>
            <person name="Yang W."/>
            <person name="Lam T.T.-Y."/>
            <person name="Chang Q."/>
            <person name="Ding S."/>
            <person name="Wang X."/>
            <person name="Zhu J."/>
            <person name="Ruan X."/>
            <person name="Zhao L."/>
            <person name="Wei J."/>
            <person name="Que T."/>
            <person name="Du C."/>
            <person name="Cheng J."/>
            <person name="Dai P."/>
            <person name="Han X."/>
            <person name="Huang E."/>
            <person name="Gao Y."/>
            <person name="Liu J."/>
            <person name="Shao H."/>
            <person name="Ye R."/>
            <person name="Li L."/>
            <person name="Wei W."/>
            <person name="Wang X."/>
            <person name="Wang C."/>
            <person name="Huo Q."/>
            <person name="Li W."/>
            <person name="Guo W."/>
            <person name="Chen H."/>
            <person name="Chen S."/>
            <person name="Zhou L."/>
            <person name="Zhou L."/>
            <person name="Ni X."/>
            <person name="Tian J."/>
            <person name="Zhou Y."/>
            <person name="Sheng Y."/>
            <person name="Liu T."/>
            <person name="Pan Y."/>
            <person name="Xia L."/>
            <person name="Li J."/>
            <person name="Zhao F."/>
            <person name="Cao W."/>
        </authorList>
    </citation>
    <scope>NUCLEOTIDE SEQUENCE</scope>
    <source>
        <strain evidence="10">Rsan-2018</strain>
        <tissue evidence="10">Larvae</tissue>
    </source>
</reference>
<evidence type="ECO:0000256" key="4">
    <source>
        <dbReference type="ARBA" id="ARBA00022737"/>
    </source>
</evidence>
<dbReference type="CDD" id="cd00200">
    <property type="entry name" value="WD40"/>
    <property type="match status" value="1"/>
</dbReference>
<dbReference type="GO" id="GO:0030687">
    <property type="term" value="C:preribosome, large subunit precursor"/>
    <property type="evidence" value="ECO:0007669"/>
    <property type="project" value="UniProtKB-UniRule"/>
</dbReference>
<dbReference type="InterPro" id="IPR028599">
    <property type="entry name" value="WDR12/Ytm1"/>
</dbReference>
<protein>
    <recommendedName>
        <fullName evidence="6">Ribosome biogenesis protein WDR12 homolog</fullName>
    </recommendedName>
</protein>
<reference evidence="10" key="1">
    <citation type="journal article" date="2020" name="Cell">
        <title>Large-Scale Comparative Analyses of Tick Genomes Elucidate Their Genetic Diversity and Vector Capacities.</title>
        <authorList>
            <consortium name="Tick Genome and Microbiome Consortium (TIGMIC)"/>
            <person name="Jia N."/>
            <person name="Wang J."/>
            <person name="Shi W."/>
            <person name="Du L."/>
            <person name="Sun Y."/>
            <person name="Zhan W."/>
            <person name="Jiang J.F."/>
            <person name="Wang Q."/>
            <person name="Zhang B."/>
            <person name="Ji P."/>
            <person name="Bell-Sakyi L."/>
            <person name="Cui X.M."/>
            <person name="Yuan T.T."/>
            <person name="Jiang B.G."/>
            <person name="Yang W.F."/>
            <person name="Lam T.T."/>
            <person name="Chang Q.C."/>
            <person name="Ding S.J."/>
            <person name="Wang X.J."/>
            <person name="Zhu J.G."/>
            <person name="Ruan X.D."/>
            <person name="Zhao L."/>
            <person name="Wei J.T."/>
            <person name="Ye R.Z."/>
            <person name="Que T.C."/>
            <person name="Du C.H."/>
            <person name="Zhou Y.H."/>
            <person name="Cheng J.X."/>
            <person name="Dai P.F."/>
            <person name="Guo W.B."/>
            <person name="Han X.H."/>
            <person name="Huang E.J."/>
            <person name="Li L.F."/>
            <person name="Wei W."/>
            <person name="Gao Y.C."/>
            <person name="Liu J.Z."/>
            <person name="Shao H.Z."/>
            <person name="Wang X."/>
            <person name="Wang C.C."/>
            <person name="Yang T.C."/>
            <person name="Huo Q.B."/>
            <person name="Li W."/>
            <person name="Chen H.Y."/>
            <person name="Chen S.E."/>
            <person name="Zhou L.G."/>
            <person name="Ni X.B."/>
            <person name="Tian J.H."/>
            <person name="Sheng Y."/>
            <person name="Liu T."/>
            <person name="Pan Y.S."/>
            <person name="Xia L.Y."/>
            <person name="Li J."/>
            <person name="Zhao F."/>
            <person name="Cao W.C."/>
        </authorList>
    </citation>
    <scope>NUCLEOTIDE SEQUENCE</scope>
    <source>
        <strain evidence="10">Rsan-2018</strain>
    </source>
</reference>
<dbReference type="Pfam" id="PF08154">
    <property type="entry name" value="NLE"/>
    <property type="match status" value="1"/>
</dbReference>
<evidence type="ECO:0000259" key="9">
    <source>
        <dbReference type="Pfam" id="PF08154"/>
    </source>
</evidence>
<keyword evidence="1 6" id="KW-0690">Ribosome biogenesis</keyword>
<dbReference type="GO" id="GO:0000466">
    <property type="term" value="P:maturation of 5.8S rRNA from tricistronic rRNA transcript (SSU-rRNA, 5.8S rRNA, LSU-rRNA)"/>
    <property type="evidence" value="ECO:0007669"/>
    <property type="project" value="UniProtKB-UniRule"/>
</dbReference>
<dbReference type="AlphaFoldDB" id="A0A9D4PQN4"/>
<evidence type="ECO:0000256" key="2">
    <source>
        <dbReference type="ARBA" id="ARBA00022552"/>
    </source>
</evidence>
<feature type="compositionally biased region" description="Basic and acidic residues" evidence="8">
    <location>
        <begin position="280"/>
        <end position="291"/>
    </location>
</feature>
<gene>
    <name evidence="10" type="ORF">HPB52_006967</name>
</gene>
<evidence type="ECO:0000256" key="7">
    <source>
        <dbReference type="PROSITE-ProRule" id="PRU00221"/>
    </source>
</evidence>
<organism evidence="10 11">
    <name type="scientific">Rhipicephalus sanguineus</name>
    <name type="common">Brown dog tick</name>
    <name type="synonym">Ixodes sanguineus</name>
    <dbReference type="NCBI Taxonomy" id="34632"/>
    <lineage>
        <taxon>Eukaryota</taxon>
        <taxon>Metazoa</taxon>
        <taxon>Ecdysozoa</taxon>
        <taxon>Arthropoda</taxon>
        <taxon>Chelicerata</taxon>
        <taxon>Arachnida</taxon>
        <taxon>Acari</taxon>
        <taxon>Parasitiformes</taxon>
        <taxon>Ixodida</taxon>
        <taxon>Ixodoidea</taxon>
        <taxon>Ixodidae</taxon>
        <taxon>Rhipicephalinae</taxon>
        <taxon>Rhipicephalus</taxon>
        <taxon>Rhipicephalus</taxon>
    </lineage>
</organism>
<feature type="repeat" description="WD" evidence="7">
    <location>
        <begin position="232"/>
        <end position="273"/>
    </location>
</feature>
<dbReference type="PROSITE" id="PS00678">
    <property type="entry name" value="WD_REPEATS_1"/>
    <property type="match status" value="2"/>
</dbReference>
<feature type="region of interest" description="Disordered" evidence="8">
    <location>
        <begin position="267"/>
        <end position="291"/>
    </location>
</feature>
<dbReference type="InterPro" id="IPR036322">
    <property type="entry name" value="WD40_repeat_dom_sf"/>
</dbReference>
<dbReference type="SMART" id="SM00320">
    <property type="entry name" value="WD40"/>
    <property type="match status" value="7"/>
</dbReference>
<comment type="caution">
    <text evidence="10">The sequence shown here is derived from an EMBL/GenBank/DDBJ whole genome shotgun (WGS) entry which is preliminary data.</text>
</comment>
<dbReference type="InterPro" id="IPR012972">
    <property type="entry name" value="NLE"/>
</dbReference>
<evidence type="ECO:0000313" key="11">
    <source>
        <dbReference type="Proteomes" id="UP000821837"/>
    </source>
</evidence>
<evidence type="ECO:0000313" key="10">
    <source>
        <dbReference type="EMBL" id="KAH7951222.1"/>
    </source>
</evidence>
<keyword evidence="4" id="KW-0677">Repeat</keyword>
<dbReference type="PROSITE" id="PS50294">
    <property type="entry name" value="WD_REPEATS_REGION"/>
    <property type="match status" value="4"/>
</dbReference>
<evidence type="ECO:0000256" key="3">
    <source>
        <dbReference type="ARBA" id="ARBA00022574"/>
    </source>
</evidence>
<accession>A0A9D4PQN4</accession>
<evidence type="ECO:0000256" key="1">
    <source>
        <dbReference type="ARBA" id="ARBA00022517"/>
    </source>
</evidence>
<dbReference type="PANTHER" id="PTHR19855">
    <property type="entry name" value="WD40 REPEAT PROTEIN 12, 37"/>
    <property type="match status" value="1"/>
</dbReference>
<keyword evidence="2 6" id="KW-0698">rRNA processing</keyword>
<evidence type="ECO:0000256" key="8">
    <source>
        <dbReference type="SAM" id="MobiDB-lite"/>
    </source>
</evidence>
<feature type="repeat" description="WD" evidence="7">
    <location>
        <begin position="302"/>
        <end position="335"/>
    </location>
</feature>
<keyword evidence="11" id="KW-1185">Reference proteome</keyword>